<evidence type="ECO:0000256" key="1">
    <source>
        <dbReference type="SAM" id="MobiDB-lite"/>
    </source>
</evidence>
<keyword evidence="3" id="KW-1185">Reference proteome</keyword>
<comment type="caution">
    <text evidence="2">The sequence shown here is derived from an EMBL/GenBank/DDBJ whole genome shotgun (WGS) entry which is preliminary data.</text>
</comment>
<name>A0A4C1ZRS5_EUMVA</name>
<reference evidence="2 3" key="1">
    <citation type="journal article" date="2019" name="Commun. Biol.">
        <title>The bagworm genome reveals a unique fibroin gene that provides high tensile strength.</title>
        <authorList>
            <person name="Kono N."/>
            <person name="Nakamura H."/>
            <person name="Ohtoshi R."/>
            <person name="Tomita M."/>
            <person name="Numata K."/>
            <person name="Arakawa K."/>
        </authorList>
    </citation>
    <scope>NUCLEOTIDE SEQUENCE [LARGE SCALE GENOMIC DNA]</scope>
</reference>
<proteinExistence type="predicted"/>
<sequence>MKRPTHQFTSSPLLEPAPKTGNEMKNRTRLETECWIGIRMKSVTGIEISNSNRTAIESRNEIGRNSKIFQHKSFYKKNWLFLPTSHLYLLFKKHLIVTPNLVLGFNFGSGAIFYYDSGNALHPNPDPTLGFDLFLFPTPGSDSGPHFSLNFGSGRNAIFEARPAGSLSSCSQISHSTALIQLY</sequence>
<feature type="region of interest" description="Disordered" evidence="1">
    <location>
        <begin position="1"/>
        <end position="25"/>
    </location>
</feature>
<organism evidence="2 3">
    <name type="scientific">Eumeta variegata</name>
    <name type="common">Bagworm moth</name>
    <name type="synonym">Eumeta japonica</name>
    <dbReference type="NCBI Taxonomy" id="151549"/>
    <lineage>
        <taxon>Eukaryota</taxon>
        <taxon>Metazoa</taxon>
        <taxon>Ecdysozoa</taxon>
        <taxon>Arthropoda</taxon>
        <taxon>Hexapoda</taxon>
        <taxon>Insecta</taxon>
        <taxon>Pterygota</taxon>
        <taxon>Neoptera</taxon>
        <taxon>Endopterygota</taxon>
        <taxon>Lepidoptera</taxon>
        <taxon>Glossata</taxon>
        <taxon>Ditrysia</taxon>
        <taxon>Tineoidea</taxon>
        <taxon>Psychidae</taxon>
        <taxon>Oiketicinae</taxon>
        <taxon>Eumeta</taxon>
    </lineage>
</organism>
<feature type="compositionally biased region" description="Polar residues" evidence="1">
    <location>
        <begin position="1"/>
        <end position="12"/>
    </location>
</feature>
<dbReference type="Proteomes" id="UP000299102">
    <property type="component" value="Unassembled WGS sequence"/>
</dbReference>
<protein>
    <submittedName>
        <fullName evidence="2">Uncharacterized protein</fullName>
    </submittedName>
</protein>
<dbReference type="EMBL" id="BGZK01002036">
    <property type="protein sequence ID" value="GBP89844.1"/>
    <property type="molecule type" value="Genomic_DNA"/>
</dbReference>
<gene>
    <name evidence="2" type="ORF">EVAR_66885_1</name>
</gene>
<evidence type="ECO:0000313" key="2">
    <source>
        <dbReference type="EMBL" id="GBP89844.1"/>
    </source>
</evidence>
<dbReference type="AlphaFoldDB" id="A0A4C1ZRS5"/>
<accession>A0A4C1ZRS5</accession>
<evidence type="ECO:0000313" key="3">
    <source>
        <dbReference type="Proteomes" id="UP000299102"/>
    </source>
</evidence>